<accession>A0A5C3KJX1</accession>
<feature type="transmembrane region" description="Helical" evidence="1">
    <location>
        <begin position="144"/>
        <end position="164"/>
    </location>
</feature>
<evidence type="ECO:0008006" key="5">
    <source>
        <dbReference type="Google" id="ProtNLM"/>
    </source>
</evidence>
<gene>
    <name evidence="3" type="ORF">FA15DRAFT_673479</name>
</gene>
<protein>
    <recommendedName>
        <fullName evidence="5">Extracellular membrane protein CFEM domain-containing protein</fullName>
    </recommendedName>
</protein>
<evidence type="ECO:0000313" key="3">
    <source>
        <dbReference type="EMBL" id="TFK20444.1"/>
    </source>
</evidence>
<dbReference type="OrthoDB" id="2953532at2759"/>
<dbReference type="Proteomes" id="UP000307440">
    <property type="component" value="Unassembled WGS sequence"/>
</dbReference>
<keyword evidence="4" id="KW-1185">Reference proteome</keyword>
<organism evidence="3 4">
    <name type="scientific">Coprinopsis marcescibilis</name>
    <name type="common">Agaric fungus</name>
    <name type="synonym">Psathyrella marcescibilis</name>
    <dbReference type="NCBI Taxonomy" id="230819"/>
    <lineage>
        <taxon>Eukaryota</taxon>
        <taxon>Fungi</taxon>
        <taxon>Dikarya</taxon>
        <taxon>Basidiomycota</taxon>
        <taxon>Agaricomycotina</taxon>
        <taxon>Agaricomycetes</taxon>
        <taxon>Agaricomycetidae</taxon>
        <taxon>Agaricales</taxon>
        <taxon>Agaricineae</taxon>
        <taxon>Psathyrellaceae</taxon>
        <taxon>Coprinopsis</taxon>
    </lineage>
</organism>
<evidence type="ECO:0000256" key="2">
    <source>
        <dbReference type="SAM" id="SignalP"/>
    </source>
</evidence>
<sequence>MYSIFFIYAVFAALAGRALAFNIPFGGVNISTSDLLTIQESPVTLACTADCGLAQTKILACNDATPCLCTNDTVSSFARCQTCMLDFLIQQNIPAPDTRAGSNVLVGGYAAGCAAANITVPKEFAALTLPAFWEGPFVAVLPEAGGIAVAVLGALLGGSAIVLLSNM</sequence>
<proteinExistence type="predicted"/>
<keyword evidence="1" id="KW-0472">Membrane</keyword>
<keyword evidence="2" id="KW-0732">Signal</keyword>
<feature type="chain" id="PRO_5022669999" description="Extracellular membrane protein CFEM domain-containing protein" evidence="2">
    <location>
        <begin position="21"/>
        <end position="167"/>
    </location>
</feature>
<evidence type="ECO:0000313" key="4">
    <source>
        <dbReference type="Proteomes" id="UP000307440"/>
    </source>
</evidence>
<feature type="signal peptide" evidence="2">
    <location>
        <begin position="1"/>
        <end position="20"/>
    </location>
</feature>
<dbReference type="AlphaFoldDB" id="A0A5C3KJX1"/>
<keyword evidence="1" id="KW-1133">Transmembrane helix</keyword>
<keyword evidence="1" id="KW-0812">Transmembrane</keyword>
<name>A0A5C3KJX1_COPMA</name>
<reference evidence="3 4" key="1">
    <citation type="journal article" date="2019" name="Nat. Ecol. Evol.">
        <title>Megaphylogeny resolves global patterns of mushroom evolution.</title>
        <authorList>
            <person name="Varga T."/>
            <person name="Krizsan K."/>
            <person name="Foldi C."/>
            <person name="Dima B."/>
            <person name="Sanchez-Garcia M."/>
            <person name="Sanchez-Ramirez S."/>
            <person name="Szollosi G.J."/>
            <person name="Szarkandi J.G."/>
            <person name="Papp V."/>
            <person name="Albert L."/>
            <person name="Andreopoulos W."/>
            <person name="Angelini C."/>
            <person name="Antonin V."/>
            <person name="Barry K.W."/>
            <person name="Bougher N.L."/>
            <person name="Buchanan P."/>
            <person name="Buyck B."/>
            <person name="Bense V."/>
            <person name="Catcheside P."/>
            <person name="Chovatia M."/>
            <person name="Cooper J."/>
            <person name="Damon W."/>
            <person name="Desjardin D."/>
            <person name="Finy P."/>
            <person name="Geml J."/>
            <person name="Haridas S."/>
            <person name="Hughes K."/>
            <person name="Justo A."/>
            <person name="Karasinski D."/>
            <person name="Kautmanova I."/>
            <person name="Kiss B."/>
            <person name="Kocsube S."/>
            <person name="Kotiranta H."/>
            <person name="LaButti K.M."/>
            <person name="Lechner B.E."/>
            <person name="Liimatainen K."/>
            <person name="Lipzen A."/>
            <person name="Lukacs Z."/>
            <person name="Mihaltcheva S."/>
            <person name="Morgado L.N."/>
            <person name="Niskanen T."/>
            <person name="Noordeloos M.E."/>
            <person name="Ohm R.A."/>
            <person name="Ortiz-Santana B."/>
            <person name="Ovrebo C."/>
            <person name="Racz N."/>
            <person name="Riley R."/>
            <person name="Savchenko A."/>
            <person name="Shiryaev A."/>
            <person name="Soop K."/>
            <person name="Spirin V."/>
            <person name="Szebenyi C."/>
            <person name="Tomsovsky M."/>
            <person name="Tulloss R.E."/>
            <person name="Uehling J."/>
            <person name="Grigoriev I.V."/>
            <person name="Vagvolgyi C."/>
            <person name="Papp T."/>
            <person name="Martin F.M."/>
            <person name="Miettinen O."/>
            <person name="Hibbett D.S."/>
            <person name="Nagy L.G."/>
        </authorList>
    </citation>
    <scope>NUCLEOTIDE SEQUENCE [LARGE SCALE GENOMIC DNA]</scope>
    <source>
        <strain evidence="3 4">CBS 121175</strain>
    </source>
</reference>
<dbReference type="EMBL" id="ML210300">
    <property type="protein sequence ID" value="TFK20444.1"/>
    <property type="molecule type" value="Genomic_DNA"/>
</dbReference>
<evidence type="ECO:0000256" key="1">
    <source>
        <dbReference type="SAM" id="Phobius"/>
    </source>
</evidence>